<sequence length="312" mass="34286">MRLIGRLLTNLWVWLLIIVVTALAATSYLKRTADQEESVTLAPTLAPSSPYALSQSAVVEIEGGIVLVSANRTGTIKEVLVAEGDEVKQGQLLALQEDRDDRIAVRLAEIAVENETLKQERSVLDLDIARRNVERAVIQREQDAISQQQLETQQDNLTKTELAMETNRNSMERVQTQLETARFNLAQRRVISPVDGRILTAAVTAGAGVSAENISTAFSIIPDAPKRLRAKVREDDIDSIYLGQKVDFAANNRSADRRRGVVTQIGSVFSVAETGGRSQTNTVDVVIETEDVPFRLGKTVLVQFLKPDVPDA</sequence>
<organism evidence="2 3">
    <name type="scientific">Algimonas ampicilliniresistens</name>
    <dbReference type="NCBI Taxonomy" id="1298735"/>
    <lineage>
        <taxon>Bacteria</taxon>
        <taxon>Pseudomonadati</taxon>
        <taxon>Pseudomonadota</taxon>
        <taxon>Alphaproteobacteria</taxon>
        <taxon>Maricaulales</taxon>
        <taxon>Robiginitomaculaceae</taxon>
        <taxon>Algimonas</taxon>
    </lineage>
</organism>
<dbReference type="EMBL" id="BSNK01000001">
    <property type="protein sequence ID" value="GLQ22446.1"/>
    <property type="molecule type" value="Genomic_DNA"/>
</dbReference>
<dbReference type="RefSeq" id="WP_284386828.1">
    <property type="nucleotide sequence ID" value="NZ_BSNK01000001.1"/>
</dbReference>
<evidence type="ECO:0000313" key="2">
    <source>
        <dbReference type="EMBL" id="GLQ22446.1"/>
    </source>
</evidence>
<proteinExistence type="predicted"/>
<reference evidence="2" key="1">
    <citation type="journal article" date="2014" name="Int. J. Syst. Evol. Microbiol.">
        <title>Complete genome of a new Firmicutes species belonging to the dominant human colonic microbiota ('Ruminococcus bicirculans') reveals two chromosomes and a selective capacity to utilize plant glucans.</title>
        <authorList>
            <consortium name="NISC Comparative Sequencing Program"/>
            <person name="Wegmann U."/>
            <person name="Louis P."/>
            <person name="Goesmann A."/>
            <person name="Henrissat B."/>
            <person name="Duncan S.H."/>
            <person name="Flint H.J."/>
        </authorList>
    </citation>
    <scope>NUCLEOTIDE SEQUENCE</scope>
    <source>
        <strain evidence="2">NBRC 108219</strain>
    </source>
</reference>
<dbReference type="Proteomes" id="UP001161391">
    <property type="component" value="Unassembled WGS sequence"/>
</dbReference>
<dbReference type="InterPro" id="IPR058625">
    <property type="entry name" value="MdtA-like_BSH"/>
</dbReference>
<dbReference type="Gene3D" id="2.40.30.170">
    <property type="match status" value="1"/>
</dbReference>
<name>A0ABQ5V794_9PROT</name>
<reference evidence="2" key="2">
    <citation type="submission" date="2023-01" db="EMBL/GenBank/DDBJ databases">
        <title>Draft genome sequence of Algimonas ampicilliniresistens strain NBRC 108219.</title>
        <authorList>
            <person name="Sun Q."/>
            <person name="Mori K."/>
        </authorList>
    </citation>
    <scope>NUCLEOTIDE SEQUENCE</scope>
    <source>
        <strain evidence="2">NBRC 108219</strain>
    </source>
</reference>
<comment type="caution">
    <text evidence="2">The sequence shown here is derived from an EMBL/GenBank/DDBJ whole genome shotgun (WGS) entry which is preliminary data.</text>
</comment>
<evidence type="ECO:0000313" key="3">
    <source>
        <dbReference type="Proteomes" id="UP001161391"/>
    </source>
</evidence>
<accession>A0ABQ5V794</accession>
<dbReference type="SUPFAM" id="SSF111369">
    <property type="entry name" value="HlyD-like secretion proteins"/>
    <property type="match status" value="1"/>
</dbReference>
<keyword evidence="3" id="KW-1185">Reference proteome</keyword>
<evidence type="ECO:0000259" key="1">
    <source>
        <dbReference type="Pfam" id="PF25917"/>
    </source>
</evidence>
<gene>
    <name evidence="2" type="ORF">GCM10007853_03200</name>
</gene>
<dbReference type="PANTHER" id="PTHR30469:SF15">
    <property type="entry name" value="HLYD FAMILY OF SECRETION PROTEINS"/>
    <property type="match status" value="1"/>
</dbReference>
<dbReference type="Pfam" id="PF25917">
    <property type="entry name" value="BSH_RND"/>
    <property type="match status" value="1"/>
</dbReference>
<dbReference type="Gene3D" id="1.10.287.470">
    <property type="entry name" value="Helix hairpin bin"/>
    <property type="match status" value="1"/>
</dbReference>
<feature type="domain" description="Multidrug resistance protein MdtA-like barrel-sandwich hybrid" evidence="1">
    <location>
        <begin position="66"/>
        <end position="213"/>
    </location>
</feature>
<protein>
    <recommendedName>
        <fullName evidence="1">Multidrug resistance protein MdtA-like barrel-sandwich hybrid domain-containing protein</fullName>
    </recommendedName>
</protein>
<dbReference type="PANTHER" id="PTHR30469">
    <property type="entry name" value="MULTIDRUG RESISTANCE PROTEIN MDTA"/>
    <property type="match status" value="1"/>
</dbReference>
<dbReference type="Gene3D" id="2.40.50.100">
    <property type="match status" value="1"/>
</dbReference>